<organism evidence="2 3">
    <name type="scientific">Paraburkholderia solisilvae</name>
    <dbReference type="NCBI Taxonomy" id="624376"/>
    <lineage>
        <taxon>Bacteria</taxon>
        <taxon>Pseudomonadati</taxon>
        <taxon>Pseudomonadota</taxon>
        <taxon>Betaproteobacteria</taxon>
        <taxon>Burkholderiales</taxon>
        <taxon>Burkholderiaceae</taxon>
        <taxon>Paraburkholderia</taxon>
    </lineage>
</organism>
<evidence type="ECO:0000259" key="1">
    <source>
        <dbReference type="Pfam" id="PF09350"/>
    </source>
</evidence>
<dbReference type="PANTHER" id="PTHR39158">
    <property type="entry name" value="OS08G0560600 PROTEIN"/>
    <property type="match status" value="1"/>
</dbReference>
<accession>A0A6J5DXR6</accession>
<dbReference type="InterPro" id="IPR052573">
    <property type="entry name" value="DnaJ_C_subfamily_28"/>
</dbReference>
<dbReference type="EMBL" id="CADIKF010000022">
    <property type="protein sequence ID" value="CAB3759060.1"/>
    <property type="molecule type" value="Genomic_DNA"/>
</dbReference>
<keyword evidence="3" id="KW-1185">Reference proteome</keyword>
<dbReference type="PANTHER" id="PTHR39158:SF1">
    <property type="entry name" value="DNAJ HOMOLOG SUBFAMILY C MEMBER 28"/>
    <property type="match status" value="1"/>
</dbReference>
<evidence type="ECO:0000313" key="2">
    <source>
        <dbReference type="EMBL" id="CAB3759060.1"/>
    </source>
</evidence>
<protein>
    <recommendedName>
        <fullName evidence="1">DnaJ homologue subfamily C member 28 conserved domain-containing protein</fullName>
    </recommendedName>
</protein>
<dbReference type="AlphaFoldDB" id="A0A6J5DXR6"/>
<evidence type="ECO:0000313" key="3">
    <source>
        <dbReference type="Proteomes" id="UP000494329"/>
    </source>
</evidence>
<proteinExistence type="predicted"/>
<gene>
    <name evidence="2" type="ORF">LMG29739_03088</name>
</gene>
<reference evidence="2 3" key="1">
    <citation type="submission" date="2020-04" db="EMBL/GenBank/DDBJ databases">
        <authorList>
            <person name="De Canck E."/>
        </authorList>
    </citation>
    <scope>NUCLEOTIDE SEQUENCE [LARGE SCALE GENOMIC DNA]</scope>
    <source>
        <strain evidence="2 3">LMG 29739</strain>
    </source>
</reference>
<feature type="domain" description="DnaJ homologue subfamily C member 28 conserved" evidence="1">
    <location>
        <begin position="108"/>
        <end position="174"/>
    </location>
</feature>
<dbReference type="Pfam" id="PF09350">
    <property type="entry name" value="DJC28_CD"/>
    <property type="match status" value="1"/>
</dbReference>
<dbReference type="Proteomes" id="UP000494329">
    <property type="component" value="Unassembled WGS sequence"/>
</dbReference>
<dbReference type="InterPro" id="IPR018961">
    <property type="entry name" value="DnaJ_homolog_subfam-C_membr-28"/>
</dbReference>
<sequence>MRERRANAARGAHTDTVVLGALIREAVIGFKSGEFTEICKREHSNMFGYCIFGAPKLWTVMSLQAHSNKKILNLGRSDYVTDETYTPGAVRMPEPQRSGLQMKLLDALVEQRIAAAAARGEFDELPGAGAPLHFGDDPLVPEEVRIANRILKNAGFVPPAIEQLRALHSLQDEMAAVSDRATRCQLQVKMLALDMALESLRGGPMLVPREYCRRIAERLSERVAGDAADDTTS</sequence>
<name>A0A6J5DXR6_9BURK</name>